<dbReference type="Proteomes" id="UP001175271">
    <property type="component" value="Unassembled WGS sequence"/>
</dbReference>
<name>A0AA39IE57_9BILA</name>
<sequence length="383" mass="44719">MSSDHPLIVVLFDVLHRLSTSLESVSLRVALLEREAITEKKRRQKERQISMDCFEAMLARVERLEEKLSPRRCEDTWLPGEKEEVELPSFSESEEFVVEDVAEFHSWVPTAAVEVIVDKQNESVREKPAPLKKRRDESRTDEEGVPPSTRCEKPYRRKDRGSLCPFTLVGSYASATVVDRHLQLQRRLRRHINCCTPRRQFIEETVDALCDFIDDEHHVAYDMFAEELLFAILHDPKRCRLYVDLFLAVKEKMSNGNLLLGALLKTISRNRCDKATLIVNRINRVSCTRTKAILEELKTEYKKVNKQIVANSLILLGELQKHCVICRNVLIFADFYRNHGSPQFAMRSCDRLVRVSREKRWYMDTDYCEEQENYGSHKTKRGQ</sequence>
<evidence type="ECO:0000313" key="3">
    <source>
        <dbReference type="Proteomes" id="UP001175271"/>
    </source>
</evidence>
<organism evidence="2 3">
    <name type="scientific">Steinernema hermaphroditum</name>
    <dbReference type="NCBI Taxonomy" id="289476"/>
    <lineage>
        <taxon>Eukaryota</taxon>
        <taxon>Metazoa</taxon>
        <taxon>Ecdysozoa</taxon>
        <taxon>Nematoda</taxon>
        <taxon>Chromadorea</taxon>
        <taxon>Rhabditida</taxon>
        <taxon>Tylenchina</taxon>
        <taxon>Panagrolaimomorpha</taxon>
        <taxon>Strongyloidoidea</taxon>
        <taxon>Steinernematidae</taxon>
        <taxon>Steinernema</taxon>
    </lineage>
</organism>
<gene>
    <name evidence="2" type="ORF">QR680_007751</name>
</gene>
<feature type="compositionally biased region" description="Basic and acidic residues" evidence="1">
    <location>
        <begin position="124"/>
        <end position="142"/>
    </location>
</feature>
<evidence type="ECO:0000313" key="2">
    <source>
        <dbReference type="EMBL" id="KAK0422736.1"/>
    </source>
</evidence>
<dbReference type="EMBL" id="JAUCMV010000001">
    <property type="protein sequence ID" value="KAK0422736.1"/>
    <property type="molecule type" value="Genomic_DNA"/>
</dbReference>
<accession>A0AA39IE57</accession>
<evidence type="ECO:0000256" key="1">
    <source>
        <dbReference type="SAM" id="MobiDB-lite"/>
    </source>
</evidence>
<feature type="region of interest" description="Disordered" evidence="1">
    <location>
        <begin position="124"/>
        <end position="156"/>
    </location>
</feature>
<reference evidence="2" key="1">
    <citation type="submission" date="2023-06" db="EMBL/GenBank/DDBJ databases">
        <title>Genomic analysis of the entomopathogenic nematode Steinernema hermaphroditum.</title>
        <authorList>
            <person name="Schwarz E.M."/>
            <person name="Heppert J.K."/>
            <person name="Baniya A."/>
            <person name="Schwartz H.T."/>
            <person name="Tan C.-H."/>
            <person name="Antoshechkin I."/>
            <person name="Sternberg P.W."/>
            <person name="Goodrich-Blair H."/>
            <person name="Dillman A.R."/>
        </authorList>
    </citation>
    <scope>NUCLEOTIDE SEQUENCE</scope>
    <source>
        <strain evidence="2">PS9179</strain>
        <tissue evidence="2">Whole animal</tissue>
    </source>
</reference>
<dbReference type="AlphaFoldDB" id="A0AA39IE57"/>
<proteinExistence type="predicted"/>
<comment type="caution">
    <text evidence="2">The sequence shown here is derived from an EMBL/GenBank/DDBJ whole genome shotgun (WGS) entry which is preliminary data.</text>
</comment>
<keyword evidence="3" id="KW-1185">Reference proteome</keyword>
<protein>
    <submittedName>
        <fullName evidence="2">Uncharacterized protein</fullName>
    </submittedName>
</protein>